<dbReference type="EMBL" id="VXIT01000014">
    <property type="protein sequence ID" value="KAA6408237.1"/>
    <property type="molecule type" value="Genomic_DNA"/>
</dbReference>
<accession>A0A5M8PFX2</accession>
<feature type="region of interest" description="Disordered" evidence="1">
    <location>
        <begin position="1"/>
        <end position="47"/>
    </location>
</feature>
<comment type="caution">
    <text evidence="2">The sequence shown here is derived from an EMBL/GenBank/DDBJ whole genome shotgun (WGS) entry which is preliminary data.</text>
</comment>
<feature type="compositionally biased region" description="Polar residues" evidence="1">
    <location>
        <begin position="26"/>
        <end position="44"/>
    </location>
</feature>
<reference evidence="2 3" key="1">
    <citation type="submission" date="2019-09" db="EMBL/GenBank/DDBJ databases">
        <title>The hologenome of the rock-dwelling lichen Lasallia pustulata.</title>
        <authorList>
            <person name="Greshake Tzovaras B."/>
            <person name="Segers F."/>
            <person name="Bicker A."/>
            <person name="Dal Grande F."/>
            <person name="Otte J."/>
            <person name="Hankeln T."/>
            <person name="Schmitt I."/>
            <person name="Ebersberger I."/>
        </authorList>
    </citation>
    <scope>NUCLEOTIDE SEQUENCE [LARGE SCALE GENOMIC DNA]</scope>
    <source>
        <strain evidence="2">A1-1</strain>
    </source>
</reference>
<proteinExistence type="predicted"/>
<evidence type="ECO:0000313" key="2">
    <source>
        <dbReference type="EMBL" id="KAA6408237.1"/>
    </source>
</evidence>
<evidence type="ECO:0000256" key="1">
    <source>
        <dbReference type="SAM" id="MobiDB-lite"/>
    </source>
</evidence>
<dbReference type="Proteomes" id="UP000324767">
    <property type="component" value="Unassembled WGS sequence"/>
</dbReference>
<name>A0A5M8PFX2_9LECA</name>
<sequence length="172" mass="18470">MGSQGTNGNPRGKRPINGRPPRCCSSGASPTPTRTTHTGNAASSEQRKVEAAGIMGAGAHPDGAIGTTSALARGESCQFIDIKHVIFKDGHLLFYESRRADFCGAAVARQGSKTDWADHEVSNAAQGEACFDRPLWSLPQLSRLLRLTNAPWLNHKVLWDPIAGLHDMGEIR</sequence>
<protein>
    <submittedName>
        <fullName evidence="2">Uncharacterized protein</fullName>
    </submittedName>
</protein>
<gene>
    <name evidence="2" type="ORF">FRX48_07979</name>
</gene>
<dbReference type="AlphaFoldDB" id="A0A5M8PFX2"/>
<evidence type="ECO:0000313" key="3">
    <source>
        <dbReference type="Proteomes" id="UP000324767"/>
    </source>
</evidence>
<organism evidence="2 3">
    <name type="scientific">Lasallia pustulata</name>
    <dbReference type="NCBI Taxonomy" id="136370"/>
    <lineage>
        <taxon>Eukaryota</taxon>
        <taxon>Fungi</taxon>
        <taxon>Dikarya</taxon>
        <taxon>Ascomycota</taxon>
        <taxon>Pezizomycotina</taxon>
        <taxon>Lecanoromycetes</taxon>
        <taxon>OSLEUM clade</taxon>
        <taxon>Umbilicariomycetidae</taxon>
        <taxon>Umbilicariales</taxon>
        <taxon>Umbilicariaceae</taxon>
        <taxon>Lasallia</taxon>
    </lineage>
</organism>